<sequence>MSRYAISPDVAWFEPAQYDGPDHLVWAARLDTAAQFEFTDTAWLVWMLLSDGVASVPGLLAELARIHAELGAQATGATFDAASLTAFLDDLEQSGLVVRTHDC</sequence>
<reference evidence="2" key="1">
    <citation type="journal article" date="2019" name="Int. J. Syst. Evol. Microbiol.">
        <title>The Global Catalogue of Microorganisms (GCM) 10K type strain sequencing project: providing services to taxonomists for standard genome sequencing and annotation.</title>
        <authorList>
            <consortium name="The Broad Institute Genomics Platform"/>
            <consortium name="The Broad Institute Genome Sequencing Center for Infectious Disease"/>
            <person name="Wu L."/>
            <person name="Ma J."/>
        </authorList>
    </citation>
    <scope>NUCLEOTIDE SEQUENCE [LARGE SCALE GENOMIC DNA]</scope>
    <source>
        <strain evidence="2">JCM 17839</strain>
    </source>
</reference>
<evidence type="ECO:0008006" key="3">
    <source>
        <dbReference type="Google" id="ProtNLM"/>
    </source>
</evidence>
<evidence type="ECO:0000313" key="1">
    <source>
        <dbReference type="EMBL" id="GAA4485931.1"/>
    </source>
</evidence>
<evidence type="ECO:0000313" key="2">
    <source>
        <dbReference type="Proteomes" id="UP001500731"/>
    </source>
</evidence>
<dbReference type="Proteomes" id="UP001500731">
    <property type="component" value="Unassembled WGS sequence"/>
</dbReference>
<dbReference type="RefSeq" id="WP_345186757.1">
    <property type="nucleotide sequence ID" value="NZ_BAABGP010000014.1"/>
</dbReference>
<comment type="caution">
    <text evidence="1">The sequence shown here is derived from an EMBL/GenBank/DDBJ whole genome shotgun (WGS) entry which is preliminary data.</text>
</comment>
<organism evidence="1 2">
    <name type="scientific">Microbacterium panaciterrae</name>
    <dbReference type="NCBI Taxonomy" id="985759"/>
    <lineage>
        <taxon>Bacteria</taxon>
        <taxon>Bacillati</taxon>
        <taxon>Actinomycetota</taxon>
        <taxon>Actinomycetes</taxon>
        <taxon>Micrococcales</taxon>
        <taxon>Microbacteriaceae</taxon>
        <taxon>Microbacterium</taxon>
    </lineage>
</organism>
<proteinExistence type="predicted"/>
<gene>
    <name evidence="1" type="ORF">GCM10023171_21050</name>
</gene>
<accession>A0ABP8PGS6</accession>
<dbReference type="EMBL" id="BAABGP010000014">
    <property type="protein sequence ID" value="GAA4485931.1"/>
    <property type="molecule type" value="Genomic_DNA"/>
</dbReference>
<keyword evidence="2" id="KW-1185">Reference proteome</keyword>
<protein>
    <recommendedName>
        <fullName evidence="3">PqqD family protein</fullName>
    </recommendedName>
</protein>
<name>A0ABP8PGS6_9MICO</name>